<organism evidence="4 5">
    <name type="scientific">Cyclotella atomus</name>
    <dbReference type="NCBI Taxonomy" id="382360"/>
    <lineage>
        <taxon>Eukaryota</taxon>
        <taxon>Sar</taxon>
        <taxon>Stramenopiles</taxon>
        <taxon>Ochrophyta</taxon>
        <taxon>Bacillariophyta</taxon>
        <taxon>Coscinodiscophyceae</taxon>
        <taxon>Thalassiosirophycidae</taxon>
        <taxon>Stephanodiscales</taxon>
        <taxon>Stephanodiscaceae</taxon>
        <taxon>Cyclotella</taxon>
    </lineage>
</organism>
<dbReference type="Proteomes" id="UP001530400">
    <property type="component" value="Unassembled WGS sequence"/>
</dbReference>
<dbReference type="Gene3D" id="2.40.100.10">
    <property type="entry name" value="Cyclophilin-like"/>
    <property type="match status" value="1"/>
</dbReference>
<comment type="caution">
    <text evidence="4">The sequence shown here is derived from an EMBL/GenBank/DDBJ whole genome shotgun (WGS) entry which is preliminary data.</text>
</comment>
<dbReference type="EMBL" id="JALLPJ020001088">
    <property type="protein sequence ID" value="KAL3776661.1"/>
    <property type="molecule type" value="Genomic_DNA"/>
</dbReference>
<accession>A0ABD3NPT8</accession>
<dbReference type="AlphaFoldDB" id="A0ABD3NPT8"/>
<feature type="domain" description="PPIase cyclophilin-type" evidence="3">
    <location>
        <begin position="276"/>
        <end position="449"/>
    </location>
</feature>
<reference evidence="4 5" key="1">
    <citation type="submission" date="2024-10" db="EMBL/GenBank/DDBJ databases">
        <title>Updated reference genomes for cyclostephanoid diatoms.</title>
        <authorList>
            <person name="Roberts W.R."/>
            <person name="Alverson A.J."/>
        </authorList>
    </citation>
    <scope>NUCLEOTIDE SEQUENCE [LARGE SCALE GENOMIC DNA]</scope>
    <source>
        <strain evidence="4 5">AJA010-31</strain>
    </source>
</reference>
<dbReference type="InterPro" id="IPR002130">
    <property type="entry name" value="Cyclophilin-type_PPIase_dom"/>
</dbReference>
<proteinExistence type="predicted"/>
<keyword evidence="5" id="KW-1185">Reference proteome</keyword>
<keyword evidence="1" id="KW-0175">Coiled coil</keyword>
<evidence type="ECO:0000259" key="3">
    <source>
        <dbReference type="Pfam" id="PF00160"/>
    </source>
</evidence>
<keyword evidence="2" id="KW-0732">Signal</keyword>
<feature type="signal peptide" evidence="2">
    <location>
        <begin position="1"/>
        <end position="40"/>
    </location>
</feature>
<dbReference type="SUPFAM" id="SSF50891">
    <property type="entry name" value="Cyclophilin-like"/>
    <property type="match status" value="1"/>
</dbReference>
<feature type="chain" id="PRO_5044814022" description="PPIase cyclophilin-type domain-containing protein" evidence="2">
    <location>
        <begin position="41"/>
        <end position="491"/>
    </location>
</feature>
<gene>
    <name evidence="4" type="ORF">ACHAWO_000431</name>
</gene>
<sequence length="491" mass="55294">MVLFTLFTARRFSLTTSWLNLLRLLVFICIHIHNQPVASAQDTSSPDKASEPSRSIDILEAEARTARELSYAAAQLRKDLSTCQSRVQSVQKGFQNLYSTHLANVDGLRKCKEGILGAQEMEELEAKLAKLNDKVDPELMAEAQQTEDDNKRRLRYEEIASKHKELILSLENQVKQLRLREKAWERTISELVARRDLLERREGAWERTIGELMGEVEVRAKRESWWEGMKMEMEARIGALSKIGVLERFGPGPHQISVVVDLDDEQDTSSEPKHSEFILELAPVDVMPHSIHLFLSQIAEGYWSRGTPAIVINPGHVLQACPHPCLESASLGGKYSGDPYFEMKKAGIDAVSFQEYNPNYPHEKYTIGLAGRPHSGPEFYINLANNTLDHGPVEQRKKELGARFEDYVKEMFGEDSDDKVLEPDPCFGKVVKGFDVVDKIAERITWGSLPTKGEGGGRLYDHLLVRPVKIVSVSILDAKSSIVDKASNDEL</sequence>
<evidence type="ECO:0000313" key="4">
    <source>
        <dbReference type="EMBL" id="KAL3776661.1"/>
    </source>
</evidence>
<evidence type="ECO:0000256" key="1">
    <source>
        <dbReference type="SAM" id="Coils"/>
    </source>
</evidence>
<name>A0ABD3NPT8_9STRA</name>
<feature type="coiled-coil region" evidence="1">
    <location>
        <begin position="160"/>
        <end position="201"/>
    </location>
</feature>
<protein>
    <recommendedName>
        <fullName evidence="3">PPIase cyclophilin-type domain-containing protein</fullName>
    </recommendedName>
</protein>
<evidence type="ECO:0000256" key="2">
    <source>
        <dbReference type="SAM" id="SignalP"/>
    </source>
</evidence>
<evidence type="ECO:0000313" key="5">
    <source>
        <dbReference type="Proteomes" id="UP001530400"/>
    </source>
</evidence>
<dbReference type="Pfam" id="PF00160">
    <property type="entry name" value="Pro_isomerase"/>
    <property type="match status" value="1"/>
</dbReference>
<dbReference type="InterPro" id="IPR029000">
    <property type="entry name" value="Cyclophilin-like_dom_sf"/>
</dbReference>